<accession>A0A3B0XPY3</accession>
<gene>
    <name evidence="1" type="ORF">MNBD_GAMMA08-201</name>
</gene>
<protein>
    <submittedName>
        <fullName evidence="1">Uncharacterized protein</fullName>
    </submittedName>
</protein>
<proteinExistence type="predicted"/>
<sequence length="166" mass="18869">MKTINLASAILFLIFPLSAYADNEKIYRFKISKDINVVLHEKNIKSNTTAKNLPNGNLIFGATRTPKTYVNKITFYVNNKSYNLENMYMYNAWGNRPLEVPNVIKYFDAHCYDNSNCTIRGIFSDAAGSFVAEWKIINGESFRTIITDSSDVLGVFKNNISPPVFE</sequence>
<evidence type="ECO:0000313" key="1">
    <source>
        <dbReference type="EMBL" id="VAW58416.1"/>
    </source>
</evidence>
<dbReference type="EMBL" id="UOFH01000009">
    <property type="protein sequence ID" value="VAW58416.1"/>
    <property type="molecule type" value="Genomic_DNA"/>
</dbReference>
<reference evidence="1" key="1">
    <citation type="submission" date="2018-06" db="EMBL/GenBank/DDBJ databases">
        <authorList>
            <person name="Zhirakovskaya E."/>
        </authorList>
    </citation>
    <scope>NUCLEOTIDE SEQUENCE</scope>
</reference>
<name>A0A3B0XPY3_9ZZZZ</name>
<dbReference type="AlphaFoldDB" id="A0A3B0XPY3"/>
<organism evidence="1">
    <name type="scientific">hydrothermal vent metagenome</name>
    <dbReference type="NCBI Taxonomy" id="652676"/>
    <lineage>
        <taxon>unclassified sequences</taxon>
        <taxon>metagenomes</taxon>
        <taxon>ecological metagenomes</taxon>
    </lineage>
</organism>